<dbReference type="AlphaFoldDB" id="A0A8T0H4K7"/>
<protein>
    <submittedName>
        <fullName evidence="1">Uncharacterized protein</fullName>
    </submittedName>
</protein>
<sequence>MRRLVAESPRRIGGVVTASLKWGWSLVGRTRTGSEEPPPCLTTPSLHLHFAIPVSIRQSCFCSASASAALIYYLLRVGVLLFAETSCFYWERGWSQGAFLLSSSSFIEV</sequence>
<keyword evidence="2" id="KW-1185">Reference proteome</keyword>
<gene>
    <name evidence="1" type="ORF">KC19_8G183900</name>
</gene>
<accession>A0A8T0H4K7</accession>
<dbReference type="Proteomes" id="UP000822688">
    <property type="component" value="Chromosome 8"/>
</dbReference>
<reference evidence="1" key="1">
    <citation type="submission" date="2020-06" db="EMBL/GenBank/DDBJ databases">
        <title>WGS assembly of Ceratodon purpureus strain R40.</title>
        <authorList>
            <person name="Carey S.B."/>
            <person name="Jenkins J."/>
            <person name="Shu S."/>
            <person name="Lovell J.T."/>
            <person name="Sreedasyam A."/>
            <person name="Maumus F."/>
            <person name="Tiley G.P."/>
            <person name="Fernandez-Pozo N."/>
            <person name="Barry K."/>
            <person name="Chen C."/>
            <person name="Wang M."/>
            <person name="Lipzen A."/>
            <person name="Daum C."/>
            <person name="Saski C.A."/>
            <person name="Payton A.C."/>
            <person name="Mcbreen J.C."/>
            <person name="Conrad R.E."/>
            <person name="Kollar L.M."/>
            <person name="Olsson S."/>
            <person name="Huttunen S."/>
            <person name="Landis J.B."/>
            <person name="Wickett N.J."/>
            <person name="Johnson M.G."/>
            <person name="Rensing S.A."/>
            <person name="Grimwood J."/>
            <person name="Schmutz J."/>
            <person name="Mcdaniel S.F."/>
        </authorList>
    </citation>
    <scope>NUCLEOTIDE SEQUENCE</scope>
    <source>
        <strain evidence="1">R40</strain>
    </source>
</reference>
<evidence type="ECO:0000313" key="1">
    <source>
        <dbReference type="EMBL" id="KAG0565344.1"/>
    </source>
</evidence>
<comment type="caution">
    <text evidence="1">The sequence shown here is derived from an EMBL/GenBank/DDBJ whole genome shotgun (WGS) entry which is preliminary data.</text>
</comment>
<organism evidence="1 2">
    <name type="scientific">Ceratodon purpureus</name>
    <name type="common">Fire moss</name>
    <name type="synonym">Dicranum purpureum</name>
    <dbReference type="NCBI Taxonomy" id="3225"/>
    <lineage>
        <taxon>Eukaryota</taxon>
        <taxon>Viridiplantae</taxon>
        <taxon>Streptophyta</taxon>
        <taxon>Embryophyta</taxon>
        <taxon>Bryophyta</taxon>
        <taxon>Bryophytina</taxon>
        <taxon>Bryopsida</taxon>
        <taxon>Dicranidae</taxon>
        <taxon>Pseudoditrichales</taxon>
        <taxon>Ditrichaceae</taxon>
        <taxon>Ceratodon</taxon>
    </lineage>
</organism>
<dbReference type="EMBL" id="CM026429">
    <property type="protein sequence ID" value="KAG0565344.1"/>
    <property type="molecule type" value="Genomic_DNA"/>
</dbReference>
<evidence type="ECO:0000313" key="2">
    <source>
        <dbReference type="Proteomes" id="UP000822688"/>
    </source>
</evidence>
<name>A0A8T0H4K7_CERPU</name>
<proteinExistence type="predicted"/>